<dbReference type="EC" id="2.5.1.-" evidence="2"/>
<dbReference type="PROSITE" id="PS50844">
    <property type="entry name" value="AFP_LIKE"/>
    <property type="match status" value="1"/>
</dbReference>
<dbReference type="GO" id="GO:0047444">
    <property type="term" value="F:N-acylneuraminate-9-phosphate synthase activity"/>
    <property type="evidence" value="ECO:0007669"/>
    <property type="project" value="TreeGrafter"/>
</dbReference>
<evidence type="ECO:0000313" key="3">
    <source>
        <dbReference type="Proteomes" id="UP000015688"/>
    </source>
</evidence>
<dbReference type="PANTHER" id="PTHR42966:SF2">
    <property type="entry name" value="PSEUDAMINIC ACID SYNTHASE"/>
    <property type="match status" value="1"/>
</dbReference>
<dbReference type="SUPFAM" id="SSF51569">
    <property type="entry name" value="Aldolase"/>
    <property type="match status" value="1"/>
</dbReference>
<dbReference type="SMART" id="SM00858">
    <property type="entry name" value="SAF"/>
    <property type="match status" value="1"/>
</dbReference>
<dbReference type="Proteomes" id="UP000015688">
    <property type="component" value="Unassembled WGS sequence"/>
</dbReference>
<dbReference type="PATRIC" id="fig|1233171.3.peg.1139"/>
<dbReference type="RefSeq" id="WP_021432442.1">
    <property type="nucleotide sequence ID" value="NZ_AVNC01000015.1"/>
</dbReference>
<evidence type="ECO:0000259" key="1">
    <source>
        <dbReference type="PROSITE" id="PS50844"/>
    </source>
</evidence>
<dbReference type="GeneID" id="67472124"/>
<organism evidence="2 3">
    <name type="scientific">Paraclostridium bifermentans ATCC 638 = DSM 14991</name>
    <dbReference type="NCBI Taxonomy" id="1233171"/>
    <lineage>
        <taxon>Bacteria</taxon>
        <taxon>Bacillati</taxon>
        <taxon>Bacillota</taxon>
        <taxon>Clostridia</taxon>
        <taxon>Peptostreptococcales</taxon>
        <taxon>Peptostreptococcaceae</taxon>
        <taxon>Paraclostridium</taxon>
    </lineage>
</organism>
<keyword evidence="2" id="KW-0808">Transferase</keyword>
<name>T4VNR0_PARBF</name>
<dbReference type="PANTHER" id="PTHR42966">
    <property type="entry name" value="N-ACETYLNEURAMINATE SYNTHASE"/>
    <property type="match status" value="1"/>
</dbReference>
<dbReference type="Pfam" id="PF08666">
    <property type="entry name" value="SAF"/>
    <property type="match status" value="1"/>
</dbReference>
<dbReference type="InterPro" id="IPR057736">
    <property type="entry name" value="SAF_PseI/NeuA/NeuB"/>
</dbReference>
<dbReference type="InterPro" id="IPR013974">
    <property type="entry name" value="SAF"/>
</dbReference>
<dbReference type="InterPro" id="IPR013785">
    <property type="entry name" value="Aldolase_TIM"/>
</dbReference>
<comment type="caution">
    <text evidence="2">The sequence shown here is derived from an EMBL/GenBank/DDBJ whole genome shotgun (WGS) entry which is preliminary data.</text>
</comment>
<dbReference type="InterPro" id="IPR006190">
    <property type="entry name" value="SAF_AFP_Neu5Ac"/>
</dbReference>
<feature type="domain" description="AFP-like" evidence="1">
    <location>
        <begin position="290"/>
        <end position="348"/>
    </location>
</feature>
<dbReference type="InterPro" id="IPR036732">
    <property type="entry name" value="AFP_Neu5c_C_sf"/>
</dbReference>
<dbReference type="AlphaFoldDB" id="T4VNR0"/>
<gene>
    <name evidence="2" type="primary">pseI</name>
    <name evidence="2" type="ORF">C672_1244</name>
</gene>
<sequence length="350" mass="39532">MIIDNFKISNDSPCYIIGELSANHGGDINIAKQSIKTLKECGANAVKIQTYTPDTLTINCDNDYFKLNQGSIWDGTTLYKLYQSAYTPWEWQEELFDYANKIGITLFSTPFDKSSVDFLESLNVPAYKIASFEIRDIPLIEYIASKNKPIILSTGVATKNDIYEALSACKKIDNIDIALLKCTSSYPAKLEDSNLDTIPNMRNTFNTIVGLSDHSVDIEVPITAVALGAKIIEKHFIIDRSIGGPDSSFSLDKNQFKQMVESIRKVEKCIGKISYNNEDDLKKHIKFSRSLFVVKDIKKGEILKEDNLRSIRPGYGMHPKYYYDVIGKKVNKDIKRGTPLNHNDLEQNIK</sequence>
<dbReference type="EMBL" id="AVNC01000015">
    <property type="protein sequence ID" value="EQK42302.1"/>
    <property type="molecule type" value="Genomic_DNA"/>
</dbReference>
<dbReference type="Gene3D" id="3.20.20.70">
    <property type="entry name" value="Aldolase class I"/>
    <property type="match status" value="1"/>
</dbReference>
<dbReference type="CDD" id="cd11615">
    <property type="entry name" value="SAF_NeuB_like"/>
    <property type="match status" value="1"/>
</dbReference>
<proteinExistence type="predicted"/>
<dbReference type="GO" id="GO:0016051">
    <property type="term" value="P:carbohydrate biosynthetic process"/>
    <property type="evidence" value="ECO:0007669"/>
    <property type="project" value="InterPro"/>
</dbReference>
<accession>T4VNR0</accession>
<dbReference type="Gene3D" id="3.90.1210.10">
    <property type="entry name" value="Antifreeze-like/N-acetylneuraminic acid synthase C-terminal domain"/>
    <property type="match status" value="1"/>
</dbReference>
<dbReference type="NCBIfam" id="TIGR03586">
    <property type="entry name" value="PseI"/>
    <property type="match status" value="1"/>
</dbReference>
<reference evidence="2 3" key="1">
    <citation type="submission" date="2013-06" db="EMBL/GenBank/DDBJ databases">
        <authorList>
            <person name="Walk S."/>
            <person name="Aronoff D."/>
            <person name="Young V.Y."/>
            <person name="Marsh J."/>
            <person name="Harrison L."/>
            <person name="Daugherty S.C."/>
            <person name="Shefchek K.A."/>
            <person name="Hine E.E."/>
            <person name="Tallon L.J."/>
            <person name="Sadzewicz L.K."/>
            <person name="Rasko D.A."/>
        </authorList>
    </citation>
    <scope>NUCLEOTIDE SEQUENCE [LARGE SCALE GENOMIC DNA]</scope>
    <source>
        <strain evidence="2 3">ATCC 638</strain>
    </source>
</reference>
<dbReference type="InterPro" id="IPR051690">
    <property type="entry name" value="PseI-like"/>
</dbReference>
<dbReference type="Pfam" id="PF03102">
    <property type="entry name" value="NeuB"/>
    <property type="match status" value="1"/>
</dbReference>
<evidence type="ECO:0000313" key="2">
    <source>
        <dbReference type="EMBL" id="EQK42302.1"/>
    </source>
</evidence>
<protein>
    <submittedName>
        <fullName evidence="2">Pseudaminic acid synthase</fullName>
        <ecNumber evidence="2">2.5.1.-</ecNumber>
    </submittedName>
</protein>
<dbReference type="InterPro" id="IPR013132">
    <property type="entry name" value="PseI/NeuA/B-like_N"/>
</dbReference>
<dbReference type="InterPro" id="IPR020030">
    <property type="entry name" value="Pseudaminic_synth_PseI"/>
</dbReference>
<dbReference type="SUPFAM" id="SSF51269">
    <property type="entry name" value="AFP III-like domain"/>
    <property type="match status" value="1"/>
</dbReference>